<dbReference type="InterPro" id="IPR028098">
    <property type="entry name" value="Glyco_trans_4-like_N"/>
</dbReference>
<comment type="caution">
    <text evidence="3">The sequence shown here is derived from an EMBL/GenBank/DDBJ whole genome shotgun (WGS) entry which is preliminary data.</text>
</comment>
<feature type="domain" description="Glycosyl transferase family 1" evidence="1">
    <location>
        <begin position="196"/>
        <end position="349"/>
    </location>
</feature>
<evidence type="ECO:0000259" key="2">
    <source>
        <dbReference type="Pfam" id="PF13439"/>
    </source>
</evidence>
<dbReference type="Gene3D" id="3.40.50.2000">
    <property type="entry name" value="Glycogen Phosphorylase B"/>
    <property type="match status" value="2"/>
</dbReference>
<dbReference type="Pfam" id="PF00534">
    <property type="entry name" value="Glycos_transf_1"/>
    <property type="match status" value="1"/>
</dbReference>
<dbReference type="NCBIfam" id="TIGR03999">
    <property type="entry name" value="thiol_BshA"/>
    <property type="match status" value="1"/>
</dbReference>
<organism evidence="3 4">
    <name type="scientific">Flavobacterium procerum</name>
    <dbReference type="NCBI Taxonomy" id="1455569"/>
    <lineage>
        <taxon>Bacteria</taxon>
        <taxon>Pseudomonadati</taxon>
        <taxon>Bacteroidota</taxon>
        <taxon>Flavobacteriia</taxon>
        <taxon>Flavobacteriales</taxon>
        <taxon>Flavobacteriaceae</taxon>
        <taxon>Flavobacterium</taxon>
    </lineage>
</organism>
<protein>
    <submittedName>
        <fullName evidence="3">N-acetyl-alpha-D-glucosaminyl L-malate synthase BshA</fullName>
    </submittedName>
</protein>
<dbReference type="Pfam" id="PF13439">
    <property type="entry name" value="Glyco_transf_4"/>
    <property type="match status" value="1"/>
</dbReference>
<keyword evidence="4" id="KW-1185">Reference proteome</keyword>
<reference evidence="3 4" key="1">
    <citation type="submission" date="2024-09" db="EMBL/GenBank/DDBJ databases">
        <authorList>
            <person name="Sun Q."/>
            <person name="Mori K."/>
        </authorList>
    </citation>
    <scope>NUCLEOTIDE SEQUENCE [LARGE SCALE GENOMIC DNA]</scope>
    <source>
        <strain evidence="3 4">CGMCC 1.12926</strain>
    </source>
</reference>
<dbReference type="SUPFAM" id="SSF53756">
    <property type="entry name" value="UDP-Glycosyltransferase/glycogen phosphorylase"/>
    <property type="match status" value="1"/>
</dbReference>
<dbReference type="InterPro" id="IPR001296">
    <property type="entry name" value="Glyco_trans_1"/>
</dbReference>
<evidence type="ECO:0000313" key="4">
    <source>
        <dbReference type="Proteomes" id="UP001589734"/>
    </source>
</evidence>
<evidence type="ECO:0000259" key="1">
    <source>
        <dbReference type="Pfam" id="PF00534"/>
    </source>
</evidence>
<dbReference type="Proteomes" id="UP001589734">
    <property type="component" value="Unassembled WGS sequence"/>
</dbReference>
<feature type="domain" description="Glycosyltransferase subfamily 4-like N-terminal" evidence="2">
    <location>
        <begin position="11"/>
        <end position="179"/>
    </location>
</feature>
<accession>A0ABV6BXQ2</accession>
<dbReference type="EMBL" id="JBHLYW010000032">
    <property type="protein sequence ID" value="MFC0080210.1"/>
    <property type="molecule type" value="Genomic_DNA"/>
</dbReference>
<dbReference type="PANTHER" id="PTHR45947:SF3">
    <property type="entry name" value="SULFOQUINOVOSYL TRANSFERASE SQD2"/>
    <property type="match status" value="1"/>
</dbReference>
<sequence>MKIAIVCYPTFGGSGVVATELGLELARRGHEIHFITYSQPVRLALLNPNVHYHEVNVPEYPLFHYQPYELALSSKLVDMVKLYKIELLHVHYAIPHAYAGYMAKQMLKNEGINLPMITTLHGTDITLVGNHPFYKPAVTFSINKSDYVTSVSQSLKDDTLKLFKIKNKIKVIPNFIELDKPKKDPQAPCHRYVMAKENERIITHISNFRKVKRIPDIIKIFYNVQKEIPAKLMMVGDGPEKEKAEILCQELGILDKVIFFGNSHEIDKILCMTDLFLLPSETESFGLAALEAMACGVPVISSNSGGLPEVNFDGFSGYLSNVGNVEEMATNAIKILKDDKVLSQFKANALEVAKKFDIHNILPKYEALYQKAVDDYKLEKH</sequence>
<proteinExistence type="predicted"/>
<evidence type="ECO:0000313" key="3">
    <source>
        <dbReference type="EMBL" id="MFC0080210.1"/>
    </source>
</evidence>
<gene>
    <name evidence="3" type="primary">bshA</name>
    <name evidence="3" type="ORF">ACFFLS_24410</name>
</gene>
<dbReference type="InterPro" id="IPR023881">
    <property type="entry name" value="Thiol_BshA"/>
</dbReference>
<dbReference type="RefSeq" id="WP_379682565.1">
    <property type="nucleotide sequence ID" value="NZ_JBHLYW010000032.1"/>
</dbReference>
<name>A0ABV6BXQ2_9FLAO</name>
<dbReference type="PANTHER" id="PTHR45947">
    <property type="entry name" value="SULFOQUINOVOSYL TRANSFERASE SQD2"/>
    <property type="match status" value="1"/>
</dbReference>
<dbReference type="InterPro" id="IPR050194">
    <property type="entry name" value="Glycosyltransferase_grp1"/>
</dbReference>